<dbReference type="InterPro" id="IPR010935">
    <property type="entry name" value="SMC_hinge"/>
</dbReference>
<dbReference type="GO" id="GO:0051301">
    <property type="term" value="P:cell division"/>
    <property type="evidence" value="ECO:0007669"/>
    <property type="project" value="UniProtKB-KW"/>
</dbReference>
<evidence type="ECO:0000256" key="5">
    <source>
        <dbReference type="ARBA" id="ARBA00022618"/>
    </source>
</evidence>
<dbReference type="GO" id="GO:0007062">
    <property type="term" value="P:sister chromatid cohesion"/>
    <property type="evidence" value="ECO:0007669"/>
    <property type="project" value="InterPro"/>
</dbReference>
<evidence type="ECO:0000256" key="8">
    <source>
        <dbReference type="ARBA" id="ARBA00023242"/>
    </source>
</evidence>
<dbReference type="VEuPathDB" id="MicrosporidiaDB:Eint_040900"/>
<dbReference type="Gene3D" id="1.20.1060.20">
    <property type="match status" value="1"/>
</dbReference>
<dbReference type="InterPro" id="IPR024704">
    <property type="entry name" value="SMC"/>
</dbReference>
<evidence type="ECO:0000256" key="2">
    <source>
        <dbReference type="ARBA" id="ARBA00004286"/>
    </source>
</evidence>
<dbReference type="InterPro" id="IPR027417">
    <property type="entry name" value="P-loop_NTPase"/>
</dbReference>
<dbReference type="GO" id="GO:0005524">
    <property type="term" value="F:ATP binding"/>
    <property type="evidence" value="ECO:0007669"/>
    <property type="project" value="InterPro"/>
</dbReference>
<dbReference type="AlphaFoldDB" id="E0S6P4"/>
<reference evidence="12 13" key="1">
    <citation type="journal article" date="2010" name="Nat. Commun.">
        <title>The complete sequence of the smallest known nuclear genome from the microsporidian Encephalitozoon intestinalis.</title>
        <authorList>
            <person name="Corradi N."/>
            <person name="Pombert J.-F."/>
            <person name="Farinelli L."/>
            <person name="Didier E.S."/>
            <person name="Keeling P.J."/>
        </authorList>
    </citation>
    <scope>NUCLEOTIDE SEQUENCE [LARGE SCALE GENOMIC DNA]</scope>
    <source>
        <strain evidence="12 13">ATCC 50506</strain>
    </source>
</reference>
<name>E0S6P4_ENCIT</name>
<comment type="subcellular location">
    <subcellularLocation>
        <location evidence="2">Chromosome</location>
    </subcellularLocation>
    <subcellularLocation>
        <location evidence="1">Nucleus</location>
    </subcellularLocation>
</comment>
<feature type="coiled-coil region" evidence="10">
    <location>
        <begin position="860"/>
        <end position="904"/>
    </location>
</feature>
<keyword evidence="13" id="KW-1185">Reference proteome</keyword>
<dbReference type="Proteomes" id="UP000002313">
    <property type="component" value="Chromosome IV"/>
</dbReference>
<dbReference type="GO" id="GO:0003677">
    <property type="term" value="F:DNA binding"/>
    <property type="evidence" value="ECO:0007669"/>
    <property type="project" value="TreeGrafter"/>
</dbReference>
<evidence type="ECO:0000313" key="13">
    <source>
        <dbReference type="Proteomes" id="UP000002313"/>
    </source>
</evidence>
<dbReference type="HOGENOM" id="CLU_001042_0_1_1"/>
<dbReference type="OrthoDB" id="5575062at2759"/>
<dbReference type="PANTHER" id="PTHR18937">
    <property type="entry name" value="STRUCTURAL MAINTENANCE OF CHROMOSOMES SMC FAMILY MEMBER"/>
    <property type="match status" value="1"/>
</dbReference>
<reference evidence="12 13" key="2">
    <citation type="journal article" date="2012" name="Proc. Natl. Acad. Sci. U.S.A.">
        <title>Gain and loss of multiple functionally related, horizontally transferred genes in the reduced genomes of two microsporidian parasites.</title>
        <authorList>
            <person name="Pombert J.-F."/>
            <person name="Selman M."/>
            <person name="Burki F."/>
            <person name="Bardell F.T."/>
            <person name="Farinelli L."/>
            <person name="Solter L.F."/>
            <person name="Whitman D.W."/>
            <person name="Weiss L.M."/>
            <person name="Corradi N."/>
            <person name="Keeling P.J."/>
        </authorList>
    </citation>
    <scope>NUCLEOTIDE SEQUENCE [LARGE SCALE GENOMIC DNA]</scope>
    <source>
        <strain evidence="12 13">ATCC 50506</strain>
    </source>
</reference>
<keyword evidence="6" id="KW-0498">Mitosis</keyword>
<dbReference type="KEGG" id="ein:Eint_040900"/>
<evidence type="ECO:0000256" key="4">
    <source>
        <dbReference type="ARBA" id="ARBA00022454"/>
    </source>
</evidence>
<dbReference type="SUPFAM" id="SSF75553">
    <property type="entry name" value="Smc hinge domain"/>
    <property type="match status" value="1"/>
</dbReference>
<evidence type="ECO:0000256" key="9">
    <source>
        <dbReference type="ARBA" id="ARBA00023306"/>
    </source>
</evidence>
<evidence type="ECO:0000313" key="12">
    <source>
        <dbReference type="EMBL" id="ADM11379.1"/>
    </source>
</evidence>
<keyword evidence="9" id="KW-0131">Cell cycle</keyword>
<keyword evidence="8" id="KW-0539">Nucleus</keyword>
<dbReference type="PANTHER" id="PTHR18937:SF12">
    <property type="entry name" value="STRUCTURAL MAINTENANCE OF CHROMOSOMES PROTEIN"/>
    <property type="match status" value="1"/>
</dbReference>
<dbReference type="SUPFAM" id="SSF52540">
    <property type="entry name" value="P-loop containing nucleoside triphosphate hydrolases"/>
    <property type="match status" value="1"/>
</dbReference>
<dbReference type="GO" id="GO:0005634">
    <property type="term" value="C:nucleus"/>
    <property type="evidence" value="ECO:0007669"/>
    <property type="project" value="UniProtKB-SubCell"/>
</dbReference>
<feature type="coiled-coil region" evidence="10">
    <location>
        <begin position="800"/>
        <end position="834"/>
    </location>
</feature>
<dbReference type="InterPro" id="IPR036277">
    <property type="entry name" value="SMC_hinge_sf"/>
</dbReference>
<dbReference type="GeneID" id="9698980"/>
<dbReference type="CDD" id="cd03275">
    <property type="entry name" value="ABC_SMC1_euk"/>
    <property type="match status" value="1"/>
</dbReference>
<dbReference type="Gene3D" id="3.40.50.300">
    <property type="entry name" value="P-loop containing nucleotide triphosphate hydrolases"/>
    <property type="match status" value="2"/>
</dbReference>
<dbReference type="EMBL" id="CP001945">
    <property type="protein sequence ID" value="ADM11379.1"/>
    <property type="molecule type" value="Genomic_DNA"/>
</dbReference>
<keyword evidence="5" id="KW-0132">Cell division</keyword>
<dbReference type="InterPro" id="IPR028468">
    <property type="entry name" value="Smc1_ABC"/>
</dbReference>
<evidence type="ECO:0000259" key="11">
    <source>
        <dbReference type="SMART" id="SM00968"/>
    </source>
</evidence>
<dbReference type="PIRSF" id="PIRSF005719">
    <property type="entry name" value="SMC"/>
    <property type="match status" value="1"/>
</dbReference>
<organism evidence="12 13">
    <name type="scientific">Encephalitozoon intestinalis (strain ATCC 50506)</name>
    <name type="common">Microsporidian parasite</name>
    <name type="synonym">Septata intestinalis</name>
    <dbReference type="NCBI Taxonomy" id="876142"/>
    <lineage>
        <taxon>Eukaryota</taxon>
        <taxon>Fungi</taxon>
        <taxon>Fungi incertae sedis</taxon>
        <taxon>Microsporidia</taxon>
        <taxon>Unikaryonidae</taxon>
        <taxon>Encephalitozoon</taxon>
    </lineage>
</organism>
<comment type="similarity">
    <text evidence="3">Belongs to the SMC family. SMC1 subfamily.</text>
</comment>
<feature type="coiled-coil region" evidence="10">
    <location>
        <begin position="715"/>
        <end position="756"/>
    </location>
</feature>
<dbReference type="Pfam" id="PF02463">
    <property type="entry name" value="SMC_N"/>
    <property type="match status" value="1"/>
</dbReference>
<dbReference type="SMART" id="SM00968">
    <property type="entry name" value="SMC_hinge"/>
    <property type="match status" value="1"/>
</dbReference>
<sequence length="1159" mass="134583">MGLERVEVENFKSYAGFHIIGPFDRFTCIVGPNGSGKSNIMDAVTFCLGIGSKHLRANNIRSLINGGSSHASVALHIEGSGERRVFKRRISSEGRSQYFVDSESVGYERFREVVEGMNLLVDARNFLVFQGDVNAIGNMMPMELTRVFEEASGSLKLKEAYEEKQRAQAKAVSECASLFEEKKEVMSRMKEAEEVREQEGEFRKLVERKHKVQRDIVLYELMEKRNKKKDISNEMLSLGQESRKMEELVCKKEKEVEKHRGRISEIRRRYFEADALVSKQKEVVAERRAWKSLGESERSKRRVRIAEIEMEIRAGQEMMGGKKREIERRRRDLAGVAEGYSELWREEEERKERLNGVKEKEEEIEKREKEFLRMCGEERERLNTLEMEEFPRQMMKDDCIRKIGNLKERSEELESMIKEKKMIRGNTGVKIDALERSSEELGRKILHHEEKYSRLISEEKEKNEELSWVLGEILRIKGKRRIDGRHSVIAGAVETLREMFPGVYGRVVDLIKPTRDKYEIALSVLLGGHDQSVVVDTEVTAMSCINFIKEKKLCKMTFVPLHSIRDQGDGRDVENAVEKYGEGVRRASDAVKYDGKYKKIVSFLFREKLIADSMEIAKDICYGRKIKVSVCTLDGIYIYGGGYLISGGGEGRNKFQEDELDELVKKRMRILDELRRIQDGKNELSHVEICRERMEVWKKSKELEMETLRELDSCIEDLELRIGENKRMLEETEECLKRTEEEMGQSEVYLKELRKKIEEVESSVFCGIFPNAYFGSFEEYKKARESEAFALKSMEYEGIKAKTELRIEMLEREVRDLEEETERLRREVEGLSKDPCRDEIDIDALDSELMILEEGRRKNLEAFKKARDEFKEINEEFKELVDRRNELDQQIIHSTSARERLEEEIKDTLSFAVLEEIDLPCAKRMSMGEISVDEIDFSGLEGSVSKLRKELEEINQKISSQAPVIRMEERDGDNARYMRISAEYEKRKAMAIAAKNEFNEVKKRRTHLFMECFEKVNKEISRIYKLLTMTETGEGNAYLVLENTAEPFREGIRFHLMPPNKRFREVRLLSGGEKTMAALSLLFSLHAYRPAPFYLFDEVDSALDKANVSKIVSFIVSCNAQFILITLKPSLFQHSDGLVGVYKDPREGVSKVLTYRLGD</sequence>
<feature type="domain" description="SMC hinge" evidence="11">
    <location>
        <begin position="501"/>
        <end position="621"/>
    </location>
</feature>
<evidence type="ECO:0000256" key="1">
    <source>
        <dbReference type="ARBA" id="ARBA00004123"/>
    </source>
</evidence>
<dbReference type="InterPro" id="IPR003395">
    <property type="entry name" value="RecF/RecN/SMC_N"/>
</dbReference>
<dbReference type="GO" id="GO:0008278">
    <property type="term" value="C:cohesin complex"/>
    <property type="evidence" value="ECO:0007669"/>
    <property type="project" value="InterPro"/>
</dbReference>
<keyword evidence="4" id="KW-0158">Chromosome</keyword>
<dbReference type="RefSeq" id="XP_003072739.1">
    <property type="nucleotide sequence ID" value="XM_003072693.1"/>
</dbReference>
<protein>
    <submittedName>
        <fullName evidence="12">Chromosome segregation ATPase</fullName>
    </submittedName>
</protein>
<keyword evidence="7 10" id="KW-0175">Coiled coil</keyword>
<dbReference type="GO" id="GO:0016887">
    <property type="term" value="F:ATP hydrolysis activity"/>
    <property type="evidence" value="ECO:0007669"/>
    <property type="project" value="InterPro"/>
</dbReference>
<accession>E0S6P4</accession>
<evidence type="ECO:0000256" key="6">
    <source>
        <dbReference type="ARBA" id="ARBA00022776"/>
    </source>
</evidence>
<proteinExistence type="inferred from homology"/>
<evidence type="ECO:0000256" key="3">
    <source>
        <dbReference type="ARBA" id="ARBA00005597"/>
    </source>
</evidence>
<evidence type="ECO:0000256" key="10">
    <source>
        <dbReference type="SAM" id="Coils"/>
    </source>
</evidence>
<evidence type="ECO:0000256" key="7">
    <source>
        <dbReference type="ARBA" id="ARBA00023054"/>
    </source>
</evidence>
<dbReference type="Gene3D" id="3.30.70.1620">
    <property type="match status" value="1"/>
</dbReference>
<gene>
    <name evidence="12" type="ORF">Eint_040900</name>
</gene>
<dbReference type="Pfam" id="PF06470">
    <property type="entry name" value="SMC_hinge"/>
    <property type="match status" value="1"/>
</dbReference>
<feature type="coiled-coil region" evidence="10">
    <location>
        <begin position="396"/>
        <end position="451"/>
    </location>
</feature>